<dbReference type="Pfam" id="PF04773">
    <property type="entry name" value="FecR"/>
    <property type="match status" value="1"/>
</dbReference>
<gene>
    <name evidence="4" type="ORF">HMPREF1535_01716</name>
</gene>
<feature type="domain" description="FecR protein" evidence="2">
    <location>
        <begin position="107"/>
        <end position="202"/>
    </location>
</feature>
<evidence type="ECO:0000259" key="3">
    <source>
        <dbReference type="Pfam" id="PF16344"/>
    </source>
</evidence>
<evidence type="ECO:0000313" key="5">
    <source>
        <dbReference type="Proteomes" id="UP000033047"/>
    </source>
</evidence>
<dbReference type="HOGENOM" id="CLU_050192_2_3_10"/>
<feature type="domain" description="Protein FecR C-terminal" evidence="3">
    <location>
        <begin position="245"/>
        <end position="309"/>
    </location>
</feature>
<feature type="transmembrane region" description="Helical" evidence="1">
    <location>
        <begin position="72"/>
        <end position="94"/>
    </location>
</feature>
<dbReference type="RefSeq" id="WP_046145845.1">
    <property type="nucleotide sequence ID" value="NZ_KQ033912.1"/>
</dbReference>
<dbReference type="Gene3D" id="3.55.50.30">
    <property type="match status" value="1"/>
</dbReference>
<sequence length="316" mass="36456">MNQELLNKYIAGDATPEEKEEVARWLDTDKKNMKEFLALRKLYDISIWQQEANSTIQENKATDKKQWTLRTIAIELSKIAAIFIIAFTVVYSFIINEETTDPANMQTIFVPPGQRAELTLTDGTKVWLNAKTTFSFPDRFTADSRNVILDGEGYFDVAKDAEKPFTVKTEKYDIRVLGTEFNVTAYSASSNFETSLLKGSVEVSSSDTHTTVRLEPNTRTYIENGKLKKGIIEHDTYFLWKEGLICFYDEPVGKMIEKLELYYDVKIDVQNKELLRNRYSGKFRTKDGVEHVLKVLQLKNKFTYTKDNDLNLIIIK</sequence>
<dbReference type="GO" id="GO:0016989">
    <property type="term" value="F:sigma factor antagonist activity"/>
    <property type="evidence" value="ECO:0007669"/>
    <property type="project" value="TreeGrafter"/>
</dbReference>
<dbReference type="AlphaFoldDB" id="A0A0F5JH70"/>
<evidence type="ECO:0008006" key="6">
    <source>
        <dbReference type="Google" id="ProtNLM"/>
    </source>
</evidence>
<dbReference type="InterPro" id="IPR032508">
    <property type="entry name" value="FecR_C"/>
</dbReference>
<evidence type="ECO:0000256" key="1">
    <source>
        <dbReference type="SAM" id="Phobius"/>
    </source>
</evidence>
<keyword evidence="1" id="KW-1133">Transmembrane helix</keyword>
<dbReference type="PATRIC" id="fig|927665.4.peg.1756"/>
<accession>A0A0F5JH70</accession>
<evidence type="ECO:0000259" key="2">
    <source>
        <dbReference type="Pfam" id="PF04773"/>
    </source>
</evidence>
<dbReference type="FunFam" id="2.60.120.1440:FF:000001">
    <property type="entry name" value="Putative anti-sigma factor"/>
    <property type="match status" value="1"/>
</dbReference>
<comment type="caution">
    <text evidence="4">The sequence shown here is derived from an EMBL/GenBank/DDBJ whole genome shotgun (WGS) entry which is preliminary data.</text>
</comment>
<dbReference type="STRING" id="927665.HMPREF1535_01716"/>
<proteinExistence type="predicted"/>
<dbReference type="PIRSF" id="PIRSF018266">
    <property type="entry name" value="FecR"/>
    <property type="match status" value="1"/>
</dbReference>
<keyword evidence="1" id="KW-0812">Transmembrane</keyword>
<dbReference type="GeneID" id="69982976"/>
<dbReference type="EMBL" id="AQHV01000010">
    <property type="protein sequence ID" value="KKB57064.1"/>
    <property type="molecule type" value="Genomic_DNA"/>
</dbReference>
<reference evidence="4 5" key="1">
    <citation type="submission" date="2013-04" db="EMBL/GenBank/DDBJ databases">
        <title>The Genome Sequence of Parabacteroides goldsteinii DSM 19448.</title>
        <authorList>
            <consortium name="The Broad Institute Genomics Platform"/>
            <person name="Earl A."/>
            <person name="Ward D."/>
            <person name="Feldgarden M."/>
            <person name="Gevers D."/>
            <person name="Martens E."/>
            <person name="Sakamoto M."/>
            <person name="Benno Y."/>
            <person name="Song Y."/>
            <person name="Liu C."/>
            <person name="Lee J."/>
            <person name="Bolanos M."/>
            <person name="Vaisanen M.L."/>
            <person name="Finegold S.M."/>
            <person name="Walker B."/>
            <person name="Young S."/>
            <person name="Zeng Q."/>
            <person name="Gargeya S."/>
            <person name="Fitzgerald M."/>
            <person name="Haas B."/>
            <person name="Abouelleil A."/>
            <person name="Allen A.W."/>
            <person name="Alvarado L."/>
            <person name="Arachchi H.M."/>
            <person name="Berlin A.M."/>
            <person name="Chapman S.B."/>
            <person name="Gainer-Dewar J."/>
            <person name="Goldberg J."/>
            <person name="Griggs A."/>
            <person name="Gujja S."/>
            <person name="Hansen M."/>
            <person name="Howarth C."/>
            <person name="Imamovic A."/>
            <person name="Ireland A."/>
            <person name="Larimer J."/>
            <person name="McCowan C."/>
            <person name="Murphy C."/>
            <person name="Pearson M."/>
            <person name="Poon T.W."/>
            <person name="Priest M."/>
            <person name="Roberts A."/>
            <person name="Saif S."/>
            <person name="Shea T."/>
            <person name="Sisk P."/>
            <person name="Sykes S."/>
            <person name="Wortman J."/>
            <person name="Nusbaum C."/>
            <person name="Birren B."/>
        </authorList>
    </citation>
    <scope>NUCLEOTIDE SEQUENCE [LARGE SCALE GENOMIC DNA]</scope>
    <source>
        <strain evidence="4 5">DSM 19448</strain>
    </source>
</reference>
<dbReference type="Pfam" id="PF16344">
    <property type="entry name" value="FecR_C"/>
    <property type="match status" value="1"/>
</dbReference>
<dbReference type="InterPro" id="IPR012373">
    <property type="entry name" value="Ferrdict_sens_TM"/>
</dbReference>
<dbReference type="Proteomes" id="UP000033047">
    <property type="component" value="Unassembled WGS sequence"/>
</dbReference>
<evidence type="ECO:0000313" key="4">
    <source>
        <dbReference type="EMBL" id="KKB57064.1"/>
    </source>
</evidence>
<organism evidence="4 5">
    <name type="scientific">Parabacteroides goldsteinii DSM 19448 = WAL 12034</name>
    <dbReference type="NCBI Taxonomy" id="927665"/>
    <lineage>
        <taxon>Bacteria</taxon>
        <taxon>Pseudomonadati</taxon>
        <taxon>Bacteroidota</taxon>
        <taxon>Bacteroidia</taxon>
        <taxon>Bacteroidales</taxon>
        <taxon>Tannerellaceae</taxon>
        <taxon>Parabacteroides</taxon>
    </lineage>
</organism>
<dbReference type="Gene3D" id="2.60.120.1440">
    <property type="match status" value="1"/>
</dbReference>
<keyword evidence="1" id="KW-0472">Membrane</keyword>
<dbReference type="PANTHER" id="PTHR30273:SF2">
    <property type="entry name" value="PROTEIN FECR"/>
    <property type="match status" value="1"/>
</dbReference>
<dbReference type="InterPro" id="IPR006860">
    <property type="entry name" value="FecR"/>
</dbReference>
<dbReference type="PANTHER" id="PTHR30273">
    <property type="entry name" value="PERIPLASMIC SIGNAL SENSOR AND SIGMA FACTOR ACTIVATOR FECR-RELATED"/>
    <property type="match status" value="1"/>
</dbReference>
<protein>
    <recommendedName>
        <fullName evidence="6">FecR protein domain-containing protein</fullName>
    </recommendedName>
</protein>
<name>A0A0F5JH70_9BACT</name>